<dbReference type="PROSITE" id="PS52050">
    <property type="entry name" value="WYL"/>
    <property type="match status" value="1"/>
</dbReference>
<organism evidence="3 4">
    <name type="scientific">Comamonas denitrificans</name>
    <dbReference type="NCBI Taxonomy" id="117506"/>
    <lineage>
        <taxon>Bacteria</taxon>
        <taxon>Pseudomonadati</taxon>
        <taxon>Pseudomonadota</taxon>
        <taxon>Betaproteobacteria</taxon>
        <taxon>Burkholderiales</taxon>
        <taxon>Comamonadaceae</taxon>
        <taxon>Comamonas</taxon>
    </lineage>
</organism>
<reference evidence="3" key="1">
    <citation type="submission" date="2021-03" db="EMBL/GenBank/DDBJ databases">
        <title>Comamonas denitrificans.</title>
        <authorList>
            <person name="Finster K."/>
        </authorList>
    </citation>
    <scope>NUCLEOTIDE SEQUENCE</scope>
    <source>
        <strain evidence="3">MM2021_4</strain>
    </source>
</reference>
<dbReference type="AlphaFoldDB" id="A0A939KE41"/>
<dbReference type="InterPro" id="IPR026881">
    <property type="entry name" value="WYL_dom"/>
</dbReference>
<name>A0A939KE41_9BURK</name>
<evidence type="ECO:0000313" key="4">
    <source>
        <dbReference type="Proteomes" id="UP000664731"/>
    </source>
</evidence>
<dbReference type="InterPro" id="IPR057727">
    <property type="entry name" value="WCX_dom"/>
</dbReference>
<gene>
    <name evidence="3" type="ORF">J1777_10815</name>
</gene>
<evidence type="ECO:0000313" key="3">
    <source>
        <dbReference type="EMBL" id="MBO1250306.1"/>
    </source>
</evidence>
<comment type="caution">
    <text evidence="3">The sequence shown here is derived from an EMBL/GenBank/DDBJ whole genome shotgun (WGS) entry which is preliminary data.</text>
</comment>
<feature type="domain" description="WCX" evidence="2">
    <location>
        <begin position="225"/>
        <end position="300"/>
    </location>
</feature>
<dbReference type="PANTHER" id="PTHR34580">
    <property type="match status" value="1"/>
</dbReference>
<feature type="domain" description="WYL" evidence="1">
    <location>
        <begin position="137"/>
        <end position="197"/>
    </location>
</feature>
<keyword evidence="4" id="KW-1185">Reference proteome</keyword>
<dbReference type="PANTHER" id="PTHR34580:SF1">
    <property type="entry name" value="PROTEIN PAFC"/>
    <property type="match status" value="1"/>
</dbReference>
<protein>
    <submittedName>
        <fullName evidence="3">WYL domain-containing protein</fullName>
    </submittedName>
</protein>
<dbReference type="InterPro" id="IPR051534">
    <property type="entry name" value="CBASS_pafABC_assoc_protein"/>
</dbReference>
<dbReference type="Pfam" id="PF25583">
    <property type="entry name" value="WCX"/>
    <property type="match status" value="1"/>
</dbReference>
<evidence type="ECO:0000259" key="1">
    <source>
        <dbReference type="Pfam" id="PF13280"/>
    </source>
</evidence>
<dbReference type="Proteomes" id="UP000664731">
    <property type="component" value="Unassembled WGS sequence"/>
</dbReference>
<dbReference type="Pfam" id="PF13280">
    <property type="entry name" value="WYL"/>
    <property type="match status" value="1"/>
</dbReference>
<sequence>MPNHALVTATTADTKSEKLAQRLSRIIARLHQGEHIDKHQLAAEFGTTIRTIERDLHQRLHGIAERNAQGQWQLTLTARSTIPARHLHGYARMAGTERLFPDASLPYLLGQLNTPEPHRATHVQPVPHEDLGGGTRTFAALQAAIEQQHTCHFTYKTKPRHAHPYRLIHKNGVWYLAAEEAGRLKNFSVALIEQLQVDSSAPFTPKRTHLDYIANKDDVWFTEQTTEVLLRIAPDIAHYFARRQLLPQQQHRQDSDGSLLVTTQINHINQLLPVVRYWLPHVRIIQPTDWRKRLIQDLKEGINLLKI</sequence>
<dbReference type="RefSeq" id="WP_207575706.1">
    <property type="nucleotide sequence ID" value="NZ_JAFNME010000024.1"/>
</dbReference>
<evidence type="ECO:0000259" key="2">
    <source>
        <dbReference type="Pfam" id="PF25583"/>
    </source>
</evidence>
<proteinExistence type="predicted"/>
<dbReference type="EMBL" id="JAFNME010000024">
    <property type="protein sequence ID" value="MBO1250306.1"/>
    <property type="molecule type" value="Genomic_DNA"/>
</dbReference>
<accession>A0A939KE41</accession>